<dbReference type="PANTHER" id="PTHR33392">
    <property type="entry name" value="POLYISOPRENYL-TEICHOIC ACID--PEPTIDOGLYCAN TEICHOIC ACID TRANSFERASE TAGU"/>
    <property type="match status" value="1"/>
</dbReference>
<evidence type="ECO:0000313" key="5">
    <source>
        <dbReference type="EMBL" id="MDA1362596.1"/>
    </source>
</evidence>
<dbReference type="NCBIfam" id="TIGR00350">
    <property type="entry name" value="lytR_cpsA_psr"/>
    <property type="match status" value="1"/>
</dbReference>
<proteinExistence type="inferred from homology"/>
<keyword evidence="3" id="KW-0812">Transmembrane</keyword>
<dbReference type="InterPro" id="IPR004474">
    <property type="entry name" value="LytR_CpsA_psr"/>
</dbReference>
<dbReference type="EMBL" id="JAPZVP010000025">
    <property type="protein sequence ID" value="MDA1362596.1"/>
    <property type="molecule type" value="Genomic_DNA"/>
</dbReference>
<organism evidence="5 6">
    <name type="scientific">Glycomyces luteolus</name>
    <dbReference type="NCBI Taxonomy" id="2670330"/>
    <lineage>
        <taxon>Bacteria</taxon>
        <taxon>Bacillati</taxon>
        <taxon>Actinomycetota</taxon>
        <taxon>Actinomycetes</taxon>
        <taxon>Glycomycetales</taxon>
        <taxon>Glycomycetaceae</taxon>
        <taxon>Glycomyces</taxon>
    </lineage>
</organism>
<dbReference type="Proteomes" id="UP001146067">
    <property type="component" value="Unassembled WGS sequence"/>
</dbReference>
<feature type="transmembrane region" description="Helical" evidence="3">
    <location>
        <begin position="295"/>
        <end position="317"/>
    </location>
</feature>
<gene>
    <name evidence="5" type="ORF">O1R50_23440</name>
</gene>
<evidence type="ECO:0000313" key="6">
    <source>
        <dbReference type="Proteomes" id="UP001146067"/>
    </source>
</evidence>
<dbReference type="PROSITE" id="PS51257">
    <property type="entry name" value="PROKAR_LIPOPROTEIN"/>
    <property type="match status" value="1"/>
</dbReference>
<keyword evidence="3" id="KW-1133">Transmembrane helix</keyword>
<sequence>MLPTRPYSARPCSACGELLPTAPGATVLACEACGTELHGRPASRRLVDPDWIALAPKAKLRYADDTPALLTAPEGLVPFRVERATARRLLRDWARRQWFAPRALRRIDESESFRGAYLPFWVWQARTRSRYKAARGDYQWAQGGGGRVRSVRWSPAAGVVDRDFPAVPVAATSLLEGAALADLWRDWRLGRAVAFEPRMLDGYWTQAYDLEPEAGLESAKARMAAEVERGVRARVGGDEQHVPSIETAYAGLGYRLVLLPVWLVSFPHRGRRRMVAVHGESGRVVGERPLSGPKLLSAAVLALAVAGAILYFCLLSLSSCPARQPGSRRHAHPLHMLYGSWNATRQLSGACIPQSAPASPGCASDTPQTVPGEAMGSPMKHAVAKASSPWWAKAMVVSGAMVMVISGGGAIAAQVGVNVLEDSVNQADLLGEQRVEAEEGEQITGPLNFLVLGTDERVGAGGEARTDADIIVHVNKDLTQVSMISLPRDLYVEIPSGVPASETKLTEAFAYSEDWGESFQNTAETITNLTGIQFDGGAIANFEGFLDMVDELGTIELCPWHEITSIHGDKKTYPEGCAEYNKEDALDLVRQRYGWDSDEDYANGTWGDFGRQKMQQQAIKKILERAKEKGYATDPTKAVDLLNSFGDALTLDVGSYSLIDMITQMRDVDPNEIISIGTPSSEGNMNGTSYVLIHEGTDEEAAADALWEAIANDTIDEWACANDQWLSGDSKPDCAVAPVDGGQGAGEETASDEPTVN</sequence>
<evidence type="ECO:0000256" key="3">
    <source>
        <dbReference type="SAM" id="Phobius"/>
    </source>
</evidence>
<dbReference type="PANTHER" id="PTHR33392:SF6">
    <property type="entry name" value="POLYISOPRENYL-TEICHOIC ACID--PEPTIDOGLYCAN TEICHOIC ACID TRANSFERASE TAGU"/>
    <property type="match status" value="1"/>
</dbReference>
<accession>A0A9X3PEM5</accession>
<dbReference type="InterPro" id="IPR050922">
    <property type="entry name" value="LytR/CpsA/Psr_CW_biosynth"/>
</dbReference>
<comment type="similarity">
    <text evidence="1">Belongs to the LytR/CpsA/Psr (LCP) family.</text>
</comment>
<reference evidence="5" key="1">
    <citation type="submission" date="2022-12" db="EMBL/GenBank/DDBJ databases">
        <title>Gycomyces niveus sp.nov.,a novel actinomycete isolated from soil in Shouguan.</title>
        <authorList>
            <person name="Yang X."/>
        </authorList>
    </citation>
    <scope>NUCLEOTIDE SEQUENCE</scope>
    <source>
        <strain evidence="5">NEAU-A15</strain>
    </source>
</reference>
<evidence type="ECO:0000256" key="2">
    <source>
        <dbReference type="SAM" id="MobiDB-lite"/>
    </source>
</evidence>
<name>A0A9X3PEM5_9ACTN</name>
<keyword evidence="3" id="KW-0472">Membrane</keyword>
<feature type="domain" description="Cell envelope-related transcriptional attenuator" evidence="4">
    <location>
        <begin position="465"/>
        <end position="627"/>
    </location>
</feature>
<keyword evidence="6" id="KW-1185">Reference proteome</keyword>
<dbReference type="RefSeq" id="WP_270112682.1">
    <property type="nucleotide sequence ID" value="NZ_JAPZVP010000025.1"/>
</dbReference>
<dbReference type="Pfam" id="PF03816">
    <property type="entry name" value="LytR_cpsA_psr"/>
    <property type="match status" value="1"/>
</dbReference>
<dbReference type="Gene3D" id="3.40.630.190">
    <property type="entry name" value="LCP protein"/>
    <property type="match status" value="1"/>
</dbReference>
<feature type="region of interest" description="Disordered" evidence="2">
    <location>
        <begin position="730"/>
        <end position="757"/>
    </location>
</feature>
<comment type="caution">
    <text evidence="5">The sequence shown here is derived from an EMBL/GenBank/DDBJ whole genome shotgun (WGS) entry which is preliminary data.</text>
</comment>
<dbReference type="AlphaFoldDB" id="A0A9X3PEM5"/>
<evidence type="ECO:0000256" key="1">
    <source>
        <dbReference type="ARBA" id="ARBA00006068"/>
    </source>
</evidence>
<protein>
    <submittedName>
        <fullName evidence="5">LCP family protein</fullName>
    </submittedName>
</protein>
<evidence type="ECO:0000259" key="4">
    <source>
        <dbReference type="Pfam" id="PF03816"/>
    </source>
</evidence>